<evidence type="ECO:0000313" key="2">
    <source>
        <dbReference type="EMBL" id="KAJ3647377.1"/>
    </source>
</evidence>
<protein>
    <submittedName>
        <fullName evidence="2">Uncharacterized protein</fullName>
    </submittedName>
</protein>
<comment type="caution">
    <text evidence="2">The sequence shown here is derived from an EMBL/GenBank/DDBJ whole genome shotgun (WGS) entry which is preliminary data.</text>
</comment>
<gene>
    <name evidence="2" type="ORF">Zmor_019256</name>
</gene>
<evidence type="ECO:0000256" key="1">
    <source>
        <dbReference type="SAM" id="Phobius"/>
    </source>
</evidence>
<keyword evidence="3" id="KW-1185">Reference proteome</keyword>
<proteinExistence type="predicted"/>
<dbReference type="Proteomes" id="UP001168821">
    <property type="component" value="Unassembled WGS sequence"/>
</dbReference>
<name>A0AA38M927_9CUCU</name>
<feature type="transmembrane region" description="Helical" evidence="1">
    <location>
        <begin position="23"/>
        <end position="46"/>
    </location>
</feature>
<keyword evidence="1" id="KW-1133">Transmembrane helix</keyword>
<dbReference type="EMBL" id="JALNTZ010000006">
    <property type="protein sequence ID" value="KAJ3647377.1"/>
    <property type="molecule type" value="Genomic_DNA"/>
</dbReference>
<keyword evidence="1" id="KW-0472">Membrane</keyword>
<evidence type="ECO:0000313" key="3">
    <source>
        <dbReference type="Proteomes" id="UP001168821"/>
    </source>
</evidence>
<feature type="transmembrane region" description="Helical" evidence="1">
    <location>
        <begin position="66"/>
        <end position="86"/>
    </location>
</feature>
<dbReference type="AlphaFoldDB" id="A0AA38M927"/>
<sequence length="112" mass="12628">MWTSPEVRFSLNFPFRLRSTQSLVFLFVYSGLFPTKMASAALYVVLHGLVLSTRNDRTENFGRQTLALKVVVWPLVVIVAATWPLGRNGEVKVNFYRPAWAACRPSAKVPAQ</sequence>
<keyword evidence="1" id="KW-0812">Transmembrane</keyword>
<reference evidence="2" key="1">
    <citation type="journal article" date="2023" name="G3 (Bethesda)">
        <title>Whole genome assemblies of Zophobas morio and Tenebrio molitor.</title>
        <authorList>
            <person name="Kaur S."/>
            <person name="Stinson S.A."/>
            <person name="diCenzo G.C."/>
        </authorList>
    </citation>
    <scope>NUCLEOTIDE SEQUENCE</scope>
    <source>
        <strain evidence="2">QUZm001</strain>
    </source>
</reference>
<organism evidence="2 3">
    <name type="scientific">Zophobas morio</name>
    <dbReference type="NCBI Taxonomy" id="2755281"/>
    <lineage>
        <taxon>Eukaryota</taxon>
        <taxon>Metazoa</taxon>
        <taxon>Ecdysozoa</taxon>
        <taxon>Arthropoda</taxon>
        <taxon>Hexapoda</taxon>
        <taxon>Insecta</taxon>
        <taxon>Pterygota</taxon>
        <taxon>Neoptera</taxon>
        <taxon>Endopterygota</taxon>
        <taxon>Coleoptera</taxon>
        <taxon>Polyphaga</taxon>
        <taxon>Cucujiformia</taxon>
        <taxon>Tenebrionidae</taxon>
        <taxon>Zophobas</taxon>
    </lineage>
</organism>
<accession>A0AA38M927</accession>